<accession>A0ABM1BLJ5</accession>
<dbReference type="Gene3D" id="3.90.1150.10">
    <property type="entry name" value="Aspartate Aminotransferase, domain 1"/>
    <property type="match status" value="1"/>
</dbReference>
<keyword evidence="7 12" id="KW-0663">Pyridoxal phosphate</keyword>
<comment type="cofactor">
    <cofactor evidence="1">
        <name>pyridoxal 5'-phosphate</name>
        <dbReference type="ChEBI" id="CHEBI:597326"/>
    </cofactor>
</comment>
<dbReference type="RefSeq" id="XP_013784435.1">
    <property type="nucleotide sequence ID" value="XM_013928981.2"/>
</dbReference>
<dbReference type="InterPro" id="IPR015424">
    <property type="entry name" value="PyrdxlP-dep_Trfase"/>
</dbReference>
<dbReference type="PANTHER" id="PTHR43206">
    <property type="entry name" value="AMINOTRANSFERASE"/>
    <property type="match status" value="1"/>
</dbReference>
<dbReference type="CDD" id="cd00610">
    <property type="entry name" value="OAT_like"/>
    <property type="match status" value="1"/>
</dbReference>
<protein>
    <recommendedName>
        <fullName evidence="10">(S)-3-amino-2-methylpropionate transaminase</fullName>
        <ecNumber evidence="4">2.6.1.19</ecNumber>
        <ecNumber evidence="3">2.6.1.22</ecNumber>
    </recommendedName>
    <alternativeName>
        <fullName evidence="11">GABA aminotransferase</fullName>
    </alternativeName>
    <alternativeName>
        <fullName evidence="9">Gamma-amino-N-butyrate transaminase</fullName>
    </alternativeName>
    <alternativeName>
        <fullName evidence="8">L-AIBAT</fullName>
    </alternativeName>
</protein>
<gene>
    <name evidence="14" type="primary">LOC106468547</name>
</gene>
<evidence type="ECO:0000313" key="13">
    <source>
        <dbReference type="Proteomes" id="UP000694941"/>
    </source>
</evidence>
<evidence type="ECO:0000313" key="14">
    <source>
        <dbReference type="RefSeq" id="XP_013784435.1"/>
    </source>
</evidence>
<dbReference type="Pfam" id="PF00202">
    <property type="entry name" value="Aminotran_3"/>
    <property type="match status" value="1"/>
</dbReference>
<dbReference type="InterPro" id="IPR005814">
    <property type="entry name" value="Aminotrans_3"/>
</dbReference>
<evidence type="ECO:0000256" key="6">
    <source>
        <dbReference type="ARBA" id="ARBA00022679"/>
    </source>
</evidence>
<dbReference type="Proteomes" id="UP000694941">
    <property type="component" value="Unplaced"/>
</dbReference>
<evidence type="ECO:0000256" key="8">
    <source>
        <dbReference type="ARBA" id="ARBA00029760"/>
    </source>
</evidence>
<evidence type="ECO:0000256" key="4">
    <source>
        <dbReference type="ARBA" id="ARBA00012912"/>
    </source>
</evidence>
<dbReference type="EC" id="2.6.1.22" evidence="3"/>
<reference evidence="14" key="1">
    <citation type="submission" date="2025-08" db="UniProtKB">
        <authorList>
            <consortium name="RefSeq"/>
        </authorList>
    </citation>
    <scope>IDENTIFICATION</scope>
    <source>
        <tissue evidence="14">Muscle</tissue>
    </source>
</reference>
<dbReference type="Gene3D" id="3.40.640.10">
    <property type="entry name" value="Type I PLP-dependent aspartate aminotransferase-like (Major domain)"/>
    <property type="match status" value="1"/>
</dbReference>
<keyword evidence="13" id="KW-1185">Reference proteome</keyword>
<dbReference type="InterPro" id="IPR015422">
    <property type="entry name" value="PyrdxlP-dep_Trfase_small"/>
</dbReference>
<dbReference type="GeneID" id="106468547"/>
<evidence type="ECO:0000256" key="5">
    <source>
        <dbReference type="ARBA" id="ARBA00022576"/>
    </source>
</evidence>
<organism evidence="13 14">
    <name type="scientific">Limulus polyphemus</name>
    <name type="common">Atlantic horseshoe crab</name>
    <dbReference type="NCBI Taxonomy" id="6850"/>
    <lineage>
        <taxon>Eukaryota</taxon>
        <taxon>Metazoa</taxon>
        <taxon>Ecdysozoa</taxon>
        <taxon>Arthropoda</taxon>
        <taxon>Chelicerata</taxon>
        <taxon>Merostomata</taxon>
        <taxon>Xiphosura</taxon>
        <taxon>Limulidae</taxon>
        <taxon>Limulus</taxon>
    </lineage>
</organism>
<proteinExistence type="inferred from homology"/>
<evidence type="ECO:0000256" key="1">
    <source>
        <dbReference type="ARBA" id="ARBA00001933"/>
    </source>
</evidence>
<dbReference type="PANTHER" id="PTHR43206:SF1">
    <property type="entry name" value="4-AMINOBUTYRATE AMINOTRANSFERASE, MITOCHONDRIAL"/>
    <property type="match status" value="1"/>
</dbReference>
<name>A0ABM1BLJ5_LIMPO</name>
<evidence type="ECO:0000256" key="3">
    <source>
        <dbReference type="ARBA" id="ARBA00012876"/>
    </source>
</evidence>
<comment type="similarity">
    <text evidence="2 12">Belongs to the class-III pyridoxal-phosphate-dependent aminotransferase family.</text>
</comment>
<dbReference type="InterPro" id="IPR015421">
    <property type="entry name" value="PyrdxlP-dep_Trfase_major"/>
</dbReference>
<keyword evidence="6" id="KW-0808">Transferase</keyword>
<sequence>MGFCKQLALKTISGLSEKTARWRVQSNLNRTSRYFTTQSSDLNIKEPPGPSIVTSEIPGPKSRELKKQLGEIQNSDAVQFFVDYNKSRGNYICDVDGNTFLDVFNQISSMPLGYNHPALLKAIQDPNNLATFANRPALGALPPVDFVESLHTALLSVAPPGLKQLLTMACGSCSNENAYKAVCMWYMKGKRDGREPNEEELKSVMINKTPGCPQLAFLSFMGGFHGRTFGTLSTTHTKPLHKLDIPAFDWPVAHFPKYKYPLENHVRENSEEDEKCLAEVEDLIEQGSRNGKPIVGLVVEPIQAEGGDNHASDEFFRNLRKITTKKGVAFIVDEVQTGGGPTGKFWAHEHWNLDNPPDIVTFSKKMLTGGFYHKEEFRPKEAYRIYNTWLGDPAKLILLKEVIKVVKKEDLLTNIATAGSQLLKGLQQFEQKHSHLIFNARGRGTFCALDFVDAAARDRALKALHMKGIHCGGCGSKSLRIRTALTFQVSHVNIFLDRLSQVLNEGF</sequence>
<dbReference type="EC" id="2.6.1.19" evidence="4"/>
<evidence type="ECO:0000256" key="7">
    <source>
        <dbReference type="ARBA" id="ARBA00022898"/>
    </source>
</evidence>
<evidence type="ECO:0000256" key="11">
    <source>
        <dbReference type="ARBA" id="ARBA00031787"/>
    </source>
</evidence>
<evidence type="ECO:0000256" key="10">
    <source>
        <dbReference type="ARBA" id="ARBA00030857"/>
    </source>
</evidence>
<dbReference type="InterPro" id="IPR004631">
    <property type="entry name" value="4NH2But_aminotransferase_euk"/>
</dbReference>
<keyword evidence="5" id="KW-0032">Aminotransferase</keyword>
<dbReference type="PIRSF" id="PIRSF000521">
    <property type="entry name" value="Transaminase_4ab_Lys_Orn"/>
    <property type="match status" value="1"/>
</dbReference>
<evidence type="ECO:0000256" key="12">
    <source>
        <dbReference type="RuleBase" id="RU003560"/>
    </source>
</evidence>
<evidence type="ECO:0000256" key="2">
    <source>
        <dbReference type="ARBA" id="ARBA00008954"/>
    </source>
</evidence>
<dbReference type="SUPFAM" id="SSF53383">
    <property type="entry name" value="PLP-dependent transferases"/>
    <property type="match status" value="1"/>
</dbReference>
<dbReference type="NCBIfam" id="TIGR00699">
    <property type="entry name" value="GABAtrns_euk"/>
    <property type="match status" value="1"/>
</dbReference>
<evidence type="ECO:0000256" key="9">
    <source>
        <dbReference type="ARBA" id="ARBA00030204"/>
    </source>
</evidence>